<dbReference type="GO" id="GO:0005634">
    <property type="term" value="C:nucleus"/>
    <property type="evidence" value="ECO:0007669"/>
    <property type="project" value="UniProtKB-SubCell"/>
</dbReference>
<dbReference type="EMBL" id="OZ034822">
    <property type="protein sequence ID" value="CAL1409791.1"/>
    <property type="molecule type" value="Genomic_DNA"/>
</dbReference>
<feature type="domain" description="TF-B3" evidence="7">
    <location>
        <begin position="273"/>
        <end position="382"/>
    </location>
</feature>
<dbReference type="InterPro" id="IPR003340">
    <property type="entry name" value="B3_DNA-bd"/>
</dbReference>
<feature type="region of interest" description="Disordered" evidence="6">
    <location>
        <begin position="139"/>
        <end position="159"/>
    </location>
</feature>
<evidence type="ECO:0000256" key="2">
    <source>
        <dbReference type="ARBA" id="ARBA00023015"/>
    </source>
</evidence>
<dbReference type="PANTHER" id="PTHR31920">
    <property type="entry name" value="B3 DOMAIN-CONTAINING"/>
    <property type="match status" value="1"/>
</dbReference>
<dbReference type="SMART" id="SM01019">
    <property type="entry name" value="B3"/>
    <property type="match status" value="2"/>
</dbReference>
<organism evidence="8 9">
    <name type="scientific">Linum trigynum</name>
    <dbReference type="NCBI Taxonomy" id="586398"/>
    <lineage>
        <taxon>Eukaryota</taxon>
        <taxon>Viridiplantae</taxon>
        <taxon>Streptophyta</taxon>
        <taxon>Embryophyta</taxon>
        <taxon>Tracheophyta</taxon>
        <taxon>Spermatophyta</taxon>
        <taxon>Magnoliopsida</taxon>
        <taxon>eudicotyledons</taxon>
        <taxon>Gunneridae</taxon>
        <taxon>Pentapetalae</taxon>
        <taxon>rosids</taxon>
        <taxon>fabids</taxon>
        <taxon>Malpighiales</taxon>
        <taxon>Linaceae</taxon>
        <taxon>Linum</taxon>
    </lineage>
</organism>
<protein>
    <recommendedName>
        <fullName evidence="7">TF-B3 domain-containing protein</fullName>
    </recommendedName>
</protein>
<evidence type="ECO:0000256" key="1">
    <source>
        <dbReference type="ARBA" id="ARBA00004123"/>
    </source>
</evidence>
<comment type="subcellular location">
    <subcellularLocation>
        <location evidence="1">Nucleus</location>
    </subcellularLocation>
</comment>
<keyword evidence="5" id="KW-0539">Nucleus</keyword>
<evidence type="ECO:0000259" key="7">
    <source>
        <dbReference type="PROSITE" id="PS50863"/>
    </source>
</evidence>
<dbReference type="Gene3D" id="2.40.330.10">
    <property type="entry name" value="DNA-binding pseudobarrel domain"/>
    <property type="match status" value="2"/>
</dbReference>
<name>A0AAV2GGA7_9ROSI</name>
<dbReference type="CDD" id="cd10017">
    <property type="entry name" value="B3_DNA"/>
    <property type="match status" value="2"/>
</dbReference>
<proteinExistence type="predicted"/>
<feature type="domain" description="TF-B3" evidence="7">
    <location>
        <begin position="19"/>
        <end position="114"/>
    </location>
</feature>
<dbReference type="PANTHER" id="PTHR31920:SF108">
    <property type="entry name" value="B3 DOMAIN-CONTAINING TRANSCRIPTION FACTOR VRN1-LIKE"/>
    <property type="match status" value="1"/>
</dbReference>
<dbReference type="InterPro" id="IPR050655">
    <property type="entry name" value="Plant_B3_domain"/>
</dbReference>
<evidence type="ECO:0000256" key="6">
    <source>
        <dbReference type="SAM" id="MobiDB-lite"/>
    </source>
</evidence>
<dbReference type="Pfam" id="PF02362">
    <property type="entry name" value="B3"/>
    <property type="match status" value="2"/>
</dbReference>
<keyword evidence="9" id="KW-1185">Reference proteome</keyword>
<evidence type="ECO:0000256" key="5">
    <source>
        <dbReference type="ARBA" id="ARBA00023242"/>
    </source>
</evidence>
<dbReference type="GO" id="GO:0003677">
    <property type="term" value="F:DNA binding"/>
    <property type="evidence" value="ECO:0007669"/>
    <property type="project" value="UniProtKB-KW"/>
</dbReference>
<accession>A0AAV2GGA7</accession>
<gene>
    <name evidence="8" type="ORF">LTRI10_LOCUS49261</name>
</gene>
<dbReference type="InterPro" id="IPR015300">
    <property type="entry name" value="DNA-bd_pseudobarrel_sf"/>
</dbReference>
<dbReference type="SUPFAM" id="SSF101936">
    <property type="entry name" value="DNA-binding pseudobarrel domain"/>
    <property type="match status" value="2"/>
</dbReference>
<dbReference type="PROSITE" id="PS50863">
    <property type="entry name" value="B3"/>
    <property type="match status" value="2"/>
</dbReference>
<evidence type="ECO:0000313" key="9">
    <source>
        <dbReference type="Proteomes" id="UP001497516"/>
    </source>
</evidence>
<sequence length="390" mass="42492">MASLGKTTAGIDGGGGGPHFFKIILDDAIRDGKLFIPTKFVKLYGGNLEDSAVLRDPSGTEWTVELTESDGDVWLQKGFPEFAEFYSLSHGYLVVFELVDRWTSRFNVVVFDPTATEIEYPSPPLAALSWKKAVPNPKPSPVHEAMLTSDSNESETDVDDSSVEILDAFPSLPGKSRGGRDGDLVNNCSSDVKVGTGRRTAEAIMCLETLDDAGDQWKKMKFCASAPAKLEVDRNRGGTMNNGVKRLRGLSLNEKTEAIGRAREVFTSEMPHFMVAVHPSYIHPGSTVSIPMSFAREHMKARDGDAILSREYDGGRRWKVKVIVNAEPGTTSRILTASFGIGWKDFAGANRLGVGDVCAFELVKSSPDAAVLTFRVTIFRKDHKVGVGIV</sequence>
<reference evidence="8 9" key="1">
    <citation type="submission" date="2024-04" db="EMBL/GenBank/DDBJ databases">
        <authorList>
            <person name="Fracassetti M."/>
        </authorList>
    </citation>
    <scope>NUCLEOTIDE SEQUENCE [LARGE SCALE GENOMIC DNA]</scope>
</reference>
<dbReference type="Proteomes" id="UP001497516">
    <property type="component" value="Chromosome 9"/>
</dbReference>
<evidence type="ECO:0000256" key="4">
    <source>
        <dbReference type="ARBA" id="ARBA00023163"/>
    </source>
</evidence>
<evidence type="ECO:0000313" key="8">
    <source>
        <dbReference type="EMBL" id="CAL1409791.1"/>
    </source>
</evidence>
<dbReference type="AlphaFoldDB" id="A0AAV2GGA7"/>
<keyword evidence="2" id="KW-0805">Transcription regulation</keyword>
<evidence type="ECO:0000256" key="3">
    <source>
        <dbReference type="ARBA" id="ARBA00023125"/>
    </source>
</evidence>
<keyword evidence="4" id="KW-0804">Transcription</keyword>
<keyword evidence="3" id="KW-0238">DNA-binding</keyword>